<dbReference type="InterPro" id="IPR020097">
    <property type="entry name" value="PsdUridine_synth_TruA_a/b_dom"/>
</dbReference>
<evidence type="ECO:0000256" key="1">
    <source>
        <dbReference type="ARBA" id="ARBA00009375"/>
    </source>
</evidence>
<comment type="function">
    <text evidence="4">Formation of pseudouridine at positions 38, 39 and 40 in the anticodon stem and loop of transfer RNAs.</text>
</comment>
<evidence type="ECO:0000259" key="6">
    <source>
        <dbReference type="Pfam" id="PF01416"/>
    </source>
</evidence>
<dbReference type="CDD" id="cd02570">
    <property type="entry name" value="PseudoU_synth_EcTruA"/>
    <property type="match status" value="1"/>
</dbReference>
<protein>
    <recommendedName>
        <fullName evidence="4">tRNA pseudouridine synthase A</fullName>
        <ecNumber evidence="4">5.4.99.12</ecNumber>
    </recommendedName>
    <alternativeName>
        <fullName evidence="4">tRNA pseudouridine(38-40) synthase</fullName>
    </alternativeName>
    <alternativeName>
        <fullName evidence="4">tRNA pseudouridylate synthase I</fullName>
    </alternativeName>
    <alternativeName>
        <fullName evidence="4">tRNA-uridine isomerase I</fullName>
    </alternativeName>
</protein>
<dbReference type="InterPro" id="IPR020095">
    <property type="entry name" value="PsdUridine_synth_TruA_C"/>
</dbReference>
<accession>A0ABU3LGF6</accession>
<dbReference type="PIRSF" id="PIRSF001430">
    <property type="entry name" value="tRNA_psdUrid_synth"/>
    <property type="match status" value="1"/>
</dbReference>
<keyword evidence="8" id="KW-1185">Reference proteome</keyword>
<comment type="catalytic activity">
    <reaction evidence="4 5">
        <text>uridine(38/39/40) in tRNA = pseudouridine(38/39/40) in tRNA</text>
        <dbReference type="Rhea" id="RHEA:22376"/>
        <dbReference type="Rhea" id="RHEA-COMP:10085"/>
        <dbReference type="Rhea" id="RHEA-COMP:10087"/>
        <dbReference type="ChEBI" id="CHEBI:65314"/>
        <dbReference type="ChEBI" id="CHEBI:65315"/>
        <dbReference type="EC" id="5.4.99.12"/>
    </reaction>
</comment>
<dbReference type="Proteomes" id="UP001257277">
    <property type="component" value="Unassembled WGS sequence"/>
</dbReference>
<evidence type="ECO:0000256" key="5">
    <source>
        <dbReference type="RuleBase" id="RU003792"/>
    </source>
</evidence>
<dbReference type="RefSeq" id="WP_349241529.1">
    <property type="nucleotide sequence ID" value="NZ_JAVTTO010000003.1"/>
</dbReference>
<gene>
    <name evidence="4 7" type="primary">truA</name>
    <name evidence="7" type="ORF">RQM59_07745</name>
</gene>
<comment type="caution">
    <text evidence="4">Lacks conserved residue(s) required for the propagation of feature annotation.</text>
</comment>
<dbReference type="Gene3D" id="3.30.70.660">
    <property type="entry name" value="Pseudouridine synthase I, catalytic domain, C-terminal subdomain"/>
    <property type="match status" value="1"/>
</dbReference>
<keyword evidence="2 4" id="KW-0819">tRNA processing</keyword>
<dbReference type="PANTHER" id="PTHR11142:SF0">
    <property type="entry name" value="TRNA PSEUDOURIDINE SYNTHASE-LIKE 1"/>
    <property type="match status" value="1"/>
</dbReference>
<reference evidence="7 8" key="1">
    <citation type="submission" date="2023-09" db="EMBL/GenBank/DDBJ databases">
        <title>Novel taxa isolated from Blanes Bay.</title>
        <authorList>
            <person name="Rey-Velasco X."/>
            <person name="Lucena T."/>
        </authorList>
    </citation>
    <scope>NUCLEOTIDE SEQUENCE [LARGE SCALE GENOMIC DNA]</scope>
    <source>
        <strain evidence="7 8">S356</strain>
    </source>
</reference>
<proteinExistence type="inferred from homology"/>
<dbReference type="HAMAP" id="MF_00171">
    <property type="entry name" value="TruA"/>
    <property type="match status" value="1"/>
</dbReference>
<comment type="subunit">
    <text evidence="4">Homodimer.</text>
</comment>
<feature type="binding site" evidence="4">
    <location>
        <position position="108"/>
    </location>
    <ligand>
        <name>substrate</name>
    </ligand>
</feature>
<evidence type="ECO:0000256" key="4">
    <source>
        <dbReference type="HAMAP-Rule" id="MF_00171"/>
    </source>
</evidence>
<dbReference type="Gene3D" id="3.30.70.580">
    <property type="entry name" value="Pseudouridine synthase I, catalytic domain, N-terminal subdomain"/>
    <property type="match status" value="1"/>
</dbReference>
<feature type="domain" description="Pseudouridine synthase I TruA alpha/beta" evidence="6">
    <location>
        <begin position="148"/>
        <end position="241"/>
    </location>
</feature>
<evidence type="ECO:0000313" key="8">
    <source>
        <dbReference type="Proteomes" id="UP001257277"/>
    </source>
</evidence>
<organism evidence="7 8">
    <name type="scientific">Asprobacillus argus</name>
    <dbReference type="NCBI Taxonomy" id="3076534"/>
    <lineage>
        <taxon>Bacteria</taxon>
        <taxon>Pseudomonadati</taxon>
        <taxon>Bacteroidota</taxon>
        <taxon>Flavobacteriia</taxon>
        <taxon>Flavobacteriales</taxon>
        <taxon>Flavobacteriaceae</taxon>
        <taxon>Asprobacillus</taxon>
    </lineage>
</organism>
<keyword evidence="3 4" id="KW-0413">Isomerase</keyword>
<dbReference type="InterPro" id="IPR001406">
    <property type="entry name" value="PsdUridine_synth_TruA"/>
</dbReference>
<dbReference type="SUPFAM" id="SSF55120">
    <property type="entry name" value="Pseudouridine synthase"/>
    <property type="match status" value="1"/>
</dbReference>
<dbReference type="NCBIfam" id="TIGR00071">
    <property type="entry name" value="hisT_truA"/>
    <property type="match status" value="1"/>
</dbReference>
<dbReference type="EC" id="5.4.99.12" evidence="4"/>
<evidence type="ECO:0000256" key="3">
    <source>
        <dbReference type="ARBA" id="ARBA00023235"/>
    </source>
</evidence>
<feature type="active site" description="Nucleophile" evidence="4">
    <location>
        <position position="51"/>
    </location>
</feature>
<evidence type="ECO:0000313" key="7">
    <source>
        <dbReference type="EMBL" id="MDT7832269.1"/>
    </source>
</evidence>
<dbReference type="InterPro" id="IPR020094">
    <property type="entry name" value="TruA/RsuA/RluB/E/F_N"/>
</dbReference>
<dbReference type="EMBL" id="JAVTTO010000003">
    <property type="protein sequence ID" value="MDT7832269.1"/>
    <property type="molecule type" value="Genomic_DNA"/>
</dbReference>
<name>A0ABU3LGF6_9FLAO</name>
<sequence>MRYFIELSYHGKNYHGWQIQPDANSVQSEIHKALSTVLQEEISVVGAGRTDTGVHASQMFAHFDSEKELDSKYTYKFNSVLPNDIVIHDLFKVDDGKHARFDAIDRSYEYRVWQGRNVFLLDTTFQLHHKTLDVDLMNEACKSLFKYKDFEAFSKVQTEVHTFLCDITKAEWIQDGSELTFHITANRFLRNMVRAIVGTLLQVGERKISIDEFEKIIESKNRSNAGTSVPAKGLFLTKVTY</sequence>
<dbReference type="GO" id="GO:0160147">
    <property type="term" value="F:tRNA pseudouridine(38-40) synthase activity"/>
    <property type="evidence" value="ECO:0007669"/>
    <property type="project" value="UniProtKB-EC"/>
</dbReference>
<evidence type="ECO:0000256" key="2">
    <source>
        <dbReference type="ARBA" id="ARBA00022694"/>
    </source>
</evidence>
<dbReference type="PANTHER" id="PTHR11142">
    <property type="entry name" value="PSEUDOURIDYLATE SYNTHASE"/>
    <property type="match status" value="1"/>
</dbReference>
<dbReference type="InterPro" id="IPR020103">
    <property type="entry name" value="PsdUridine_synth_cat_dom_sf"/>
</dbReference>
<feature type="domain" description="Pseudouridine synthase I TruA alpha/beta" evidence="6">
    <location>
        <begin position="8"/>
        <end position="102"/>
    </location>
</feature>
<dbReference type="Pfam" id="PF01416">
    <property type="entry name" value="PseudoU_synth_1"/>
    <property type="match status" value="2"/>
</dbReference>
<comment type="similarity">
    <text evidence="1 4 5">Belongs to the tRNA pseudouridine synthase TruA family.</text>
</comment>
<comment type="caution">
    <text evidence="7">The sequence shown here is derived from an EMBL/GenBank/DDBJ whole genome shotgun (WGS) entry which is preliminary data.</text>
</comment>